<proteinExistence type="predicted"/>
<feature type="transmembrane region" description="Helical" evidence="1">
    <location>
        <begin position="72"/>
        <end position="94"/>
    </location>
</feature>
<gene>
    <name evidence="2" type="ORF">DW016_02175</name>
</gene>
<evidence type="ECO:0000256" key="1">
    <source>
        <dbReference type="SAM" id="Phobius"/>
    </source>
</evidence>
<comment type="caution">
    <text evidence="2">The sequence shown here is derived from an EMBL/GenBank/DDBJ whole genome shotgun (WGS) entry which is preliminary data.</text>
</comment>
<evidence type="ECO:0000313" key="2">
    <source>
        <dbReference type="EMBL" id="RGE90079.1"/>
    </source>
</evidence>
<keyword evidence="3" id="KW-1185">Reference proteome</keyword>
<dbReference type="OrthoDB" id="1934177at2"/>
<keyword evidence="1" id="KW-1133">Transmembrane helix</keyword>
<keyword evidence="1" id="KW-0472">Membrane</keyword>
<sequence length="103" mass="12268">MAEVVLIVFPVFILVVISLLLSKKWDMSEKVDKGIMVCYWKLSYRRKFIRTLWMIPIAIVIIFYFHTTFQSILQTCLVATLLAIMLLIQAIYNYRKWKNETCK</sequence>
<reference evidence="2 3" key="1">
    <citation type="submission" date="2018-08" db="EMBL/GenBank/DDBJ databases">
        <title>A genome reference for cultivated species of the human gut microbiota.</title>
        <authorList>
            <person name="Zou Y."/>
            <person name="Xue W."/>
            <person name="Luo G."/>
        </authorList>
    </citation>
    <scope>NUCLEOTIDE SEQUENCE [LARGE SCALE GENOMIC DNA]</scope>
    <source>
        <strain evidence="2 3">AF37-2AT</strain>
    </source>
</reference>
<dbReference type="RefSeq" id="WP_024732495.1">
    <property type="nucleotide sequence ID" value="NZ_BAABYU010000001.1"/>
</dbReference>
<dbReference type="GeneID" id="97192635"/>
<feature type="transmembrane region" description="Helical" evidence="1">
    <location>
        <begin position="6"/>
        <end position="22"/>
    </location>
</feature>
<dbReference type="EMBL" id="QVLX01000001">
    <property type="protein sequence ID" value="RGE90079.1"/>
    <property type="molecule type" value="Genomic_DNA"/>
</dbReference>
<dbReference type="AlphaFoldDB" id="A0A3E3K5Y6"/>
<name>A0A3E3K5Y6_9FIRM</name>
<dbReference type="Proteomes" id="UP000261080">
    <property type="component" value="Unassembled WGS sequence"/>
</dbReference>
<accession>A0A3E3K5Y6</accession>
<keyword evidence="1" id="KW-0812">Transmembrane</keyword>
<protein>
    <submittedName>
        <fullName evidence="2">Uncharacterized protein</fullName>
    </submittedName>
</protein>
<organism evidence="2 3">
    <name type="scientific">Sellimonas intestinalis</name>
    <dbReference type="NCBI Taxonomy" id="1653434"/>
    <lineage>
        <taxon>Bacteria</taxon>
        <taxon>Bacillati</taxon>
        <taxon>Bacillota</taxon>
        <taxon>Clostridia</taxon>
        <taxon>Lachnospirales</taxon>
        <taxon>Lachnospiraceae</taxon>
        <taxon>Sellimonas</taxon>
    </lineage>
</organism>
<evidence type="ECO:0000313" key="3">
    <source>
        <dbReference type="Proteomes" id="UP000261080"/>
    </source>
</evidence>
<feature type="transmembrane region" description="Helical" evidence="1">
    <location>
        <begin position="48"/>
        <end position="66"/>
    </location>
</feature>